<dbReference type="HOGENOM" id="CLU_1276078_0_0_9"/>
<name>N2AY83_9FIRM</name>
<reference evidence="1 2" key="1">
    <citation type="journal article" date="2014" name="Genome Announc.">
        <title>Draft genome sequences of the altered schaedler flora, a defined bacterial community from gnotobiotic mice.</title>
        <authorList>
            <person name="Wannemuehler M.J."/>
            <person name="Overstreet A.M."/>
            <person name="Ward D.V."/>
            <person name="Phillips G.J."/>
        </authorList>
    </citation>
    <scope>NUCLEOTIDE SEQUENCE [LARGE SCALE GENOMIC DNA]</scope>
    <source>
        <strain evidence="1 2">ASF492</strain>
    </source>
</reference>
<keyword evidence="2" id="KW-1185">Reference proteome</keyword>
<organism evidence="1 2">
    <name type="scientific">Eubacterium plexicaudatum ASF492</name>
    <dbReference type="NCBI Taxonomy" id="1235802"/>
    <lineage>
        <taxon>Bacteria</taxon>
        <taxon>Bacillati</taxon>
        <taxon>Bacillota</taxon>
        <taxon>Clostridia</taxon>
        <taxon>Eubacteriales</taxon>
        <taxon>Eubacteriaceae</taxon>
        <taxon>Eubacterium</taxon>
    </lineage>
</organism>
<dbReference type="PATRIC" id="fig|1235802.3.peg.1581"/>
<evidence type="ECO:0000313" key="2">
    <source>
        <dbReference type="Proteomes" id="UP000012589"/>
    </source>
</evidence>
<dbReference type="AlphaFoldDB" id="N2AY83"/>
<evidence type="ECO:0000313" key="1">
    <source>
        <dbReference type="EMBL" id="EMZ33066.1"/>
    </source>
</evidence>
<proteinExistence type="predicted"/>
<dbReference type="EMBL" id="AQFT01000041">
    <property type="protein sequence ID" value="EMZ33066.1"/>
    <property type="molecule type" value="Genomic_DNA"/>
</dbReference>
<dbReference type="STRING" id="1235802.C823_01484"/>
<dbReference type="eggNOG" id="ENOG50336FZ">
    <property type="taxonomic scope" value="Bacteria"/>
</dbReference>
<comment type="caution">
    <text evidence="1">The sequence shown here is derived from an EMBL/GenBank/DDBJ whole genome shotgun (WGS) entry which is preliminary data.</text>
</comment>
<dbReference type="Proteomes" id="UP000012589">
    <property type="component" value="Unassembled WGS sequence"/>
</dbReference>
<protein>
    <submittedName>
        <fullName evidence="1">Uncharacterized protein</fullName>
    </submittedName>
</protein>
<gene>
    <name evidence="1" type="ORF">C823_01484</name>
</gene>
<sequence>MLFGRFLAWIDRHRSREDMRNMDAKHPKKDGKEQDRFSPMTYRNPYIMYMHQIISNVIRQKKISYQCLELIIIDAEENSDQDDQDVRMVLYDLDDQLNYLLIVTDRPERYESFMDEMYEENGLIVQQIQKTSCRQVRGNVVLDFERSSSFFKQNAVHADAVYLPVYKRPWEIGENLDILVPVGYNTLIVEGILPADWQECRCMNERDRLDWEFRKG</sequence>
<accession>N2AY83</accession>